<dbReference type="Proteomes" id="UP001341840">
    <property type="component" value="Unassembled WGS sequence"/>
</dbReference>
<evidence type="ECO:0000313" key="12">
    <source>
        <dbReference type="EMBL" id="MED6216712.1"/>
    </source>
</evidence>
<feature type="transmembrane region" description="Helical" evidence="10">
    <location>
        <begin position="213"/>
        <end position="235"/>
    </location>
</feature>
<feature type="transmembrane region" description="Helical" evidence="10">
    <location>
        <begin position="6"/>
        <end position="24"/>
    </location>
</feature>
<keyword evidence="4 10" id="KW-0812">Transmembrane</keyword>
<feature type="transmembrane region" description="Helical" evidence="10">
    <location>
        <begin position="322"/>
        <end position="342"/>
    </location>
</feature>
<feature type="domain" description="Wax synthase" evidence="11">
    <location>
        <begin position="244"/>
        <end position="330"/>
    </location>
</feature>
<evidence type="ECO:0000259" key="11">
    <source>
        <dbReference type="Pfam" id="PF13813"/>
    </source>
</evidence>
<accession>A0ABU6Z450</accession>
<evidence type="ECO:0000256" key="2">
    <source>
        <dbReference type="ARBA" id="ARBA00007282"/>
    </source>
</evidence>
<evidence type="ECO:0000256" key="5">
    <source>
        <dbReference type="ARBA" id="ARBA00022989"/>
    </source>
</evidence>
<evidence type="ECO:0000256" key="9">
    <source>
        <dbReference type="SAM" id="MobiDB-lite"/>
    </source>
</evidence>
<feature type="transmembrane region" description="Helical" evidence="10">
    <location>
        <begin position="292"/>
        <end position="316"/>
    </location>
</feature>
<feature type="transmembrane region" description="Helical" evidence="10">
    <location>
        <begin position="36"/>
        <end position="54"/>
    </location>
</feature>
<dbReference type="InterPro" id="IPR032805">
    <property type="entry name" value="Wax_synthase_dom"/>
</dbReference>
<evidence type="ECO:0000256" key="8">
    <source>
        <dbReference type="ARBA" id="ARBA00023315"/>
    </source>
</evidence>
<keyword evidence="3" id="KW-0808">Transferase</keyword>
<keyword evidence="7 10" id="KW-0472">Membrane</keyword>
<organism evidence="12 13">
    <name type="scientific">Stylosanthes scabra</name>
    <dbReference type="NCBI Taxonomy" id="79078"/>
    <lineage>
        <taxon>Eukaryota</taxon>
        <taxon>Viridiplantae</taxon>
        <taxon>Streptophyta</taxon>
        <taxon>Embryophyta</taxon>
        <taxon>Tracheophyta</taxon>
        <taxon>Spermatophyta</taxon>
        <taxon>Magnoliopsida</taxon>
        <taxon>eudicotyledons</taxon>
        <taxon>Gunneridae</taxon>
        <taxon>Pentapetalae</taxon>
        <taxon>rosids</taxon>
        <taxon>fabids</taxon>
        <taxon>Fabales</taxon>
        <taxon>Fabaceae</taxon>
        <taxon>Papilionoideae</taxon>
        <taxon>50 kb inversion clade</taxon>
        <taxon>dalbergioids sensu lato</taxon>
        <taxon>Dalbergieae</taxon>
        <taxon>Pterocarpus clade</taxon>
        <taxon>Stylosanthes</taxon>
    </lineage>
</organism>
<evidence type="ECO:0000313" key="13">
    <source>
        <dbReference type="Proteomes" id="UP001341840"/>
    </source>
</evidence>
<dbReference type="InterPro" id="IPR017088">
    <property type="entry name" value="Wax_synthase_Magnoliopsida"/>
</dbReference>
<protein>
    <recommendedName>
        <fullName evidence="11">Wax synthase domain-containing protein</fullName>
    </recommendedName>
</protein>
<keyword evidence="5 10" id="KW-1133">Transmembrane helix</keyword>
<name>A0ABU6Z450_9FABA</name>
<evidence type="ECO:0000256" key="4">
    <source>
        <dbReference type="ARBA" id="ARBA00022692"/>
    </source>
</evidence>
<keyword evidence="6" id="KW-0443">Lipid metabolism</keyword>
<sequence length="404" mass="45069">MEGDIIILTKVSLSVVISLCYCYWIGRLISAGKTRLIFLAPIICFFLFIPFNFSSVHLRGSTGFFFGWLGTFKLVLFAFNKGPLSSDPSISLGHFVAAASLPIKIKQNEPHIRSKTSHIKPRFNPSNPNQLHQNENTPSAPDASNRSKSSDFGTNPSSSETPKTNGQSKEKTSHVNPSKGHTPLLLHAIKTIILASLVKLYDYSDHIHPKVILGMYCVHIYFMLDIVLATFAALAKTLLGMELEPQFNKPLLSTSLQDFWGRRWNLMVTSILRPAVYQPLVKAAMIVVGPKWALLAAVFATFVVSGLMHELILYYTGRMPPTLRMMGFFVLHGFCLTVEIVLKKTIASTWRLPRLLSGLLTIGFVAATMFWLFLPELIRCHIDVMVFEEYAALGAFIKNLSAAF</sequence>
<evidence type="ECO:0000256" key="6">
    <source>
        <dbReference type="ARBA" id="ARBA00023098"/>
    </source>
</evidence>
<comment type="similarity">
    <text evidence="2">Belongs to the wax synthase family.</text>
</comment>
<dbReference type="PANTHER" id="PTHR31595:SF46">
    <property type="entry name" value="ACYL-COA--STEROL O-ACYLTRANSFERASE 1"/>
    <property type="match status" value="1"/>
</dbReference>
<dbReference type="InterPro" id="IPR044851">
    <property type="entry name" value="Wax_synthase"/>
</dbReference>
<comment type="caution">
    <text evidence="12">The sequence shown here is derived from an EMBL/GenBank/DDBJ whole genome shotgun (WGS) entry which is preliminary data.</text>
</comment>
<reference evidence="12 13" key="1">
    <citation type="journal article" date="2023" name="Plants (Basel)">
        <title>Bridging the Gap: Combining Genomics and Transcriptomics Approaches to Understand Stylosanthes scabra, an Orphan Legume from the Brazilian Caatinga.</title>
        <authorList>
            <person name="Ferreira-Neto J.R.C."/>
            <person name="da Silva M.D."/>
            <person name="Binneck E."/>
            <person name="de Melo N.F."/>
            <person name="da Silva R.H."/>
            <person name="de Melo A.L.T.M."/>
            <person name="Pandolfi V."/>
            <person name="Bustamante F.O."/>
            <person name="Brasileiro-Vidal A.C."/>
            <person name="Benko-Iseppon A.M."/>
        </authorList>
    </citation>
    <scope>NUCLEOTIDE SEQUENCE [LARGE SCALE GENOMIC DNA]</scope>
    <source>
        <tissue evidence="12">Leaves</tissue>
    </source>
</reference>
<comment type="subcellular location">
    <subcellularLocation>
        <location evidence="1">Membrane</location>
        <topology evidence="1">Multi-pass membrane protein</topology>
    </subcellularLocation>
</comment>
<dbReference type="EMBL" id="JASCZI010271884">
    <property type="protein sequence ID" value="MED6216712.1"/>
    <property type="molecule type" value="Genomic_DNA"/>
</dbReference>
<dbReference type="Pfam" id="PF13813">
    <property type="entry name" value="MBOAT_2"/>
    <property type="match status" value="1"/>
</dbReference>
<evidence type="ECO:0000256" key="7">
    <source>
        <dbReference type="ARBA" id="ARBA00023136"/>
    </source>
</evidence>
<feature type="transmembrane region" description="Helical" evidence="10">
    <location>
        <begin position="354"/>
        <end position="374"/>
    </location>
</feature>
<keyword evidence="8" id="KW-0012">Acyltransferase</keyword>
<evidence type="ECO:0000256" key="10">
    <source>
        <dbReference type="SAM" id="Phobius"/>
    </source>
</evidence>
<keyword evidence="13" id="KW-1185">Reference proteome</keyword>
<evidence type="ECO:0000256" key="1">
    <source>
        <dbReference type="ARBA" id="ARBA00004141"/>
    </source>
</evidence>
<feature type="region of interest" description="Disordered" evidence="9">
    <location>
        <begin position="114"/>
        <end position="180"/>
    </location>
</feature>
<proteinExistence type="inferred from homology"/>
<dbReference type="PIRSF" id="PIRSF037006">
    <property type="entry name" value="Wax_synthase"/>
    <property type="match status" value="1"/>
</dbReference>
<dbReference type="PANTHER" id="PTHR31595">
    <property type="entry name" value="LONG-CHAIN-ALCOHOL O-FATTY-ACYLTRANSFERASE 3-RELATED"/>
    <property type="match status" value="1"/>
</dbReference>
<gene>
    <name evidence="12" type="ORF">PIB30_010152</name>
</gene>
<feature type="compositionally biased region" description="Polar residues" evidence="9">
    <location>
        <begin position="124"/>
        <end position="167"/>
    </location>
</feature>
<evidence type="ECO:0000256" key="3">
    <source>
        <dbReference type="ARBA" id="ARBA00022679"/>
    </source>
</evidence>